<evidence type="ECO:0000313" key="3">
    <source>
        <dbReference type="Proteomes" id="UP000184267"/>
    </source>
</evidence>
<feature type="compositionally biased region" description="Basic and acidic residues" evidence="1">
    <location>
        <begin position="106"/>
        <end position="124"/>
    </location>
</feature>
<feature type="region of interest" description="Disordered" evidence="1">
    <location>
        <begin position="104"/>
        <end position="124"/>
    </location>
</feature>
<protein>
    <submittedName>
        <fullName evidence="2">Uncharacterized protein</fullName>
    </submittedName>
</protein>
<dbReference type="OrthoDB" id="10647202at2759"/>
<gene>
    <name evidence="2" type="ORF">TRAPUB_3965</name>
</gene>
<proteinExistence type="predicted"/>
<name>A0A1M2VCH2_TRAPU</name>
<organism evidence="2 3">
    <name type="scientific">Trametes pubescens</name>
    <name type="common">White-rot fungus</name>
    <dbReference type="NCBI Taxonomy" id="154538"/>
    <lineage>
        <taxon>Eukaryota</taxon>
        <taxon>Fungi</taxon>
        <taxon>Dikarya</taxon>
        <taxon>Basidiomycota</taxon>
        <taxon>Agaricomycotina</taxon>
        <taxon>Agaricomycetes</taxon>
        <taxon>Polyporales</taxon>
        <taxon>Polyporaceae</taxon>
        <taxon>Trametes</taxon>
    </lineage>
</organism>
<sequence length="124" mass="13777">MNVLYLGFYITLFASGELATNPLVFLASFVNTMYDTLTDILTTNFLIRLREAAHASTHFSSAWLSTPCEGSPESLRFARADIDSSFGERQPVPIVEHAGYITGPEDMGRARRVDGQTETARQEK</sequence>
<reference evidence="2 3" key="1">
    <citation type="submission" date="2016-10" db="EMBL/GenBank/DDBJ databases">
        <title>Genome sequence of the basidiomycete white-rot fungus Trametes pubescens.</title>
        <authorList>
            <person name="Makela M.R."/>
            <person name="Granchi Z."/>
            <person name="Peng M."/>
            <person name="De Vries R.P."/>
            <person name="Grigoriev I."/>
            <person name="Riley R."/>
            <person name="Hilden K."/>
        </authorList>
    </citation>
    <scope>NUCLEOTIDE SEQUENCE [LARGE SCALE GENOMIC DNA]</scope>
    <source>
        <strain evidence="2 3">FBCC735</strain>
    </source>
</reference>
<dbReference type="AlphaFoldDB" id="A0A1M2VCH2"/>
<dbReference type="EMBL" id="MNAD01001477">
    <property type="protein sequence ID" value="OJT05227.1"/>
    <property type="molecule type" value="Genomic_DNA"/>
</dbReference>
<keyword evidence="3" id="KW-1185">Reference proteome</keyword>
<evidence type="ECO:0000313" key="2">
    <source>
        <dbReference type="EMBL" id="OJT05227.1"/>
    </source>
</evidence>
<evidence type="ECO:0000256" key="1">
    <source>
        <dbReference type="SAM" id="MobiDB-lite"/>
    </source>
</evidence>
<comment type="caution">
    <text evidence="2">The sequence shown here is derived from an EMBL/GenBank/DDBJ whole genome shotgun (WGS) entry which is preliminary data.</text>
</comment>
<accession>A0A1M2VCH2</accession>
<dbReference type="Proteomes" id="UP000184267">
    <property type="component" value="Unassembled WGS sequence"/>
</dbReference>